<comment type="caution">
    <text evidence="3">The sequence shown here is derived from an EMBL/GenBank/DDBJ whole genome shotgun (WGS) entry which is preliminary data.</text>
</comment>
<evidence type="ECO:0000256" key="1">
    <source>
        <dbReference type="ARBA" id="ARBA00005254"/>
    </source>
</evidence>
<proteinExistence type="inferred from homology"/>
<dbReference type="InterPro" id="IPR029069">
    <property type="entry name" value="HotDog_dom_sf"/>
</dbReference>
<organism evidence="3 4">
    <name type="scientific">Corynebacterium hylobatis</name>
    <dbReference type="NCBI Taxonomy" id="1859290"/>
    <lineage>
        <taxon>Bacteria</taxon>
        <taxon>Bacillati</taxon>
        <taxon>Actinomycetota</taxon>
        <taxon>Actinomycetes</taxon>
        <taxon>Mycobacteriales</taxon>
        <taxon>Corynebacteriaceae</taxon>
        <taxon>Corynebacterium</taxon>
    </lineage>
</organism>
<reference evidence="3 4" key="1">
    <citation type="submission" date="2018-12" db="EMBL/GenBank/DDBJ databases">
        <title>YIM 101343 draft genome.</title>
        <authorList>
            <person name="Chen X."/>
        </authorList>
    </citation>
    <scope>NUCLEOTIDE SEQUENCE [LARGE SCALE GENOMIC DNA]</scope>
    <source>
        <strain evidence="3 4">YIM 101343</strain>
    </source>
</reference>
<dbReference type="PANTHER" id="PTHR43664:SF1">
    <property type="entry name" value="BETA-METHYLMALYL-COA DEHYDRATASE"/>
    <property type="match status" value="1"/>
</dbReference>
<evidence type="ECO:0000259" key="2">
    <source>
        <dbReference type="Pfam" id="PF01575"/>
    </source>
</evidence>
<protein>
    <recommendedName>
        <fullName evidence="2">MaoC-like domain-containing protein</fullName>
    </recommendedName>
</protein>
<dbReference type="Gene3D" id="3.10.129.10">
    <property type="entry name" value="Hotdog Thioesterase"/>
    <property type="match status" value="1"/>
</dbReference>
<dbReference type="RefSeq" id="WP_126120479.1">
    <property type="nucleotide sequence ID" value="NZ_RXHJ01000006.1"/>
</dbReference>
<dbReference type="OrthoDB" id="9796589at2"/>
<dbReference type="Proteomes" id="UP000274907">
    <property type="component" value="Unassembled WGS sequence"/>
</dbReference>
<dbReference type="SUPFAM" id="SSF54637">
    <property type="entry name" value="Thioesterase/thiol ester dehydrase-isomerase"/>
    <property type="match status" value="1"/>
</dbReference>
<dbReference type="AlphaFoldDB" id="A0A430HYS3"/>
<dbReference type="InterPro" id="IPR052342">
    <property type="entry name" value="MCH/BMMD"/>
</dbReference>
<dbReference type="EMBL" id="RXHJ01000006">
    <property type="protein sequence ID" value="RSZ63846.1"/>
    <property type="molecule type" value="Genomic_DNA"/>
</dbReference>
<dbReference type="PANTHER" id="PTHR43664">
    <property type="entry name" value="MONOAMINE OXIDASE-RELATED"/>
    <property type="match status" value="1"/>
</dbReference>
<gene>
    <name evidence="3" type="ORF">EAH68_06315</name>
</gene>
<keyword evidence="4" id="KW-1185">Reference proteome</keyword>
<dbReference type="Pfam" id="PF01575">
    <property type="entry name" value="MaoC_dehydratas"/>
    <property type="match status" value="1"/>
</dbReference>
<name>A0A430HYS3_9CORY</name>
<evidence type="ECO:0000313" key="3">
    <source>
        <dbReference type="EMBL" id="RSZ63846.1"/>
    </source>
</evidence>
<comment type="similarity">
    <text evidence="1">Belongs to the enoyl-CoA hydratase/isomerase family.</text>
</comment>
<dbReference type="InterPro" id="IPR002539">
    <property type="entry name" value="MaoC-like_dom"/>
</dbReference>
<evidence type="ECO:0000313" key="4">
    <source>
        <dbReference type="Proteomes" id="UP000274907"/>
    </source>
</evidence>
<feature type="domain" description="MaoC-like" evidence="2">
    <location>
        <begin position="25"/>
        <end position="131"/>
    </location>
</feature>
<accession>A0A430HYS3</accession>
<sequence>MTNATPLAPAIKGAPDHYWDALETGDKLRSPGLTITEAHLVNWAGLTGDWVSLHLDAQYAEQTAFGQRICHGPLTLSAALGLMTQTGYFTHVVAWLGLDAVRATKPVLIGDTIRVEAEVTLARETKKPEHGVWSLGYTVFNQHDEVVMNFTSSFLIERR</sequence>